<accession>A0A383W597</accession>
<feature type="compositionally biased region" description="Basic and acidic residues" evidence="1">
    <location>
        <begin position="39"/>
        <end position="49"/>
    </location>
</feature>
<reference evidence="2 3" key="1">
    <citation type="submission" date="2016-10" db="EMBL/GenBank/DDBJ databases">
        <authorList>
            <person name="Cai Z."/>
        </authorList>
    </citation>
    <scope>NUCLEOTIDE SEQUENCE [LARGE SCALE GENOMIC DNA]</scope>
</reference>
<dbReference type="Proteomes" id="UP000256970">
    <property type="component" value="Unassembled WGS sequence"/>
</dbReference>
<feature type="compositionally biased region" description="Polar residues" evidence="1">
    <location>
        <begin position="79"/>
        <end position="93"/>
    </location>
</feature>
<evidence type="ECO:0000256" key="1">
    <source>
        <dbReference type="SAM" id="MobiDB-lite"/>
    </source>
</evidence>
<feature type="compositionally biased region" description="Low complexity" evidence="1">
    <location>
        <begin position="1"/>
        <end position="16"/>
    </location>
</feature>
<name>A0A383W597_TETOB</name>
<sequence length="383" mass="40561">MQRRTAAAAKPCCSAARSDPVLPAQSTTLLCSRRGSRVVARDSPYREDPGSNAPDNGSSRQHEAHPDRFHELPPDQSLEAGSTPNTPADSSDATLDNLKAVLPSAAAGAAQGSTPQAIAAAQALQRGEGLPKHVTAPAGQKLQSQLEEMASKYDALGRRLDSMEGTLLSLLRSVKERAARPAAAAAVGPGGEAAADGAVVAVAAAGEVELPEGELEALGDAVGGDEDDDDEHGGRFDLKKLQTSLSENINRGYLESVKHLREMLMAYEWHLHGKELAERRGVALFERHCAEHDLGVSFDTLTALYADPNDLSVLTDDKLKLLARSIIQTAVDERYCSIYYECTATAKELAHTGLKDVIPDSAGKVGGVIKDMLPLPGFLKSSK</sequence>
<keyword evidence="3" id="KW-1185">Reference proteome</keyword>
<feature type="region of interest" description="Disordered" evidence="1">
    <location>
        <begin position="1"/>
        <end position="93"/>
    </location>
</feature>
<proteinExistence type="predicted"/>
<dbReference type="AlphaFoldDB" id="A0A383W597"/>
<evidence type="ECO:0000313" key="2">
    <source>
        <dbReference type="EMBL" id="SZX72400.1"/>
    </source>
</evidence>
<evidence type="ECO:0000313" key="3">
    <source>
        <dbReference type="Proteomes" id="UP000256970"/>
    </source>
</evidence>
<protein>
    <submittedName>
        <fullName evidence="2">Uncharacterized protein</fullName>
    </submittedName>
</protein>
<feature type="compositionally biased region" description="Basic and acidic residues" evidence="1">
    <location>
        <begin position="60"/>
        <end position="73"/>
    </location>
</feature>
<dbReference type="EMBL" id="FNXT01001136">
    <property type="protein sequence ID" value="SZX72400.1"/>
    <property type="molecule type" value="Genomic_DNA"/>
</dbReference>
<gene>
    <name evidence="2" type="ORF">BQ4739_LOCUS12585</name>
</gene>
<organism evidence="2 3">
    <name type="scientific">Tetradesmus obliquus</name>
    <name type="common">Green alga</name>
    <name type="synonym">Acutodesmus obliquus</name>
    <dbReference type="NCBI Taxonomy" id="3088"/>
    <lineage>
        <taxon>Eukaryota</taxon>
        <taxon>Viridiplantae</taxon>
        <taxon>Chlorophyta</taxon>
        <taxon>core chlorophytes</taxon>
        <taxon>Chlorophyceae</taxon>
        <taxon>CS clade</taxon>
        <taxon>Sphaeropleales</taxon>
        <taxon>Scenedesmaceae</taxon>
        <taxon>Tetradesmus</taxon>
    </lineage>
</organism>